<sequence>MMSWLRCFPHDGAVMDDEQPSRPRPRPGRSATFRKIKHTTSNCAHAAAAAAHRKRFIRTNSMVSDAPGRHSIDGAVYNHSVVSARSFTFRELAAATNSFSHANLLGEGGFGRVYSGLVGSSVVAVKQLDRTGYQGDHEFLVEVLMLSGLLSHPNLVGLLGYCADGNQRLLVYPLMPLGSLEKHLFVAPHRPRPDAEGEGEADSPPPPPVLPWRARMRIAHGAAEGLEFLHETANPPVIYRDFKSSNILLDEGYQARLSDFGLAKLAASTSTPGGGVEEKEEEIKDSSSRVMGTYGYCAPEYVRMGHLTVKSDVYSFGVVLLELITGRRVIDDSRPVGEQNLVAWAAPMFGEQRRLQELVDPRLLQEGEEAPCGRELKQAVAVAAMCLQEEDTVRPIMSDVVMALSFLAITDDDLSVVSAPR</sequence>
<evidence type="ECO:0000313" key="1">
    <source>
        <dbReference type="EnsemblPlants" id="AVESA.00010b.r2.UnG1408140.1.CDS.1"/>
    </source>
</evidence>
<name>A0ACD6AR36_AVESA</name>
<evidence type="ECO:0000313" key="2">
    <source>
        <dbReference type="Proteomes" id="UP001732700"/>
    </source>
</evidence>
<protein>
    <submittedName>
        <fullName evidence="1">Uncharacterized protein</fullName>
    </submittedName>
</protein>
<dbReference type="EnsemblPlants" id="AVESA.00010b.r2.UnG1408140.1">
    <property type="protein sequence ID" value="AVESA.00010b.r2.UnG1408140.1.CDS.1"/>
    <property type="gene ID" value="AVESA.00010b.r2.UnG1408140"/>
</dbReference>
<accession>A0ACD6AR36</accession>
<organism evidence="1 2">
    <name type="scientific">Avena sativa</name>
    <name type="common">Oat</name>
    <dbReference type="NCBI Taxonomy" id="4498"/>
    <lineage>
        <taxon>Eukaryota</taxon>
        <taxon>Viridiplantae</taxon>
        <taxon>Streptophyta</taxon>
        <taxon>Embryophyta</taxon>
        <taxon>Tracheophyta</taxon>
        <taxon>Spermatophyta</taxon>
        <taxon>Magnoliopsida</taxon>
        <taxon>Liliopsida</taxon>
        <taxon>Poales</taxon>
        <taxon>Poaceae</taxon>
        <taxon>BOP clade</taxon>
        <taxon>Pooideae</taxon>
        <taxon>Poodae</taxon>
        <taxon>Poeae</taxon>
        <taxon>Poeae Chloroplast Group 1 (Aveneae type)</taxon>
        <taxon>Aveninae</taxon>
        <taxon>Avena</taxon>
    </lineage>
</organism>
<reference evidence="1" key="1">
    <citation type="submission" date="2025-09" db="UniProtKB">
        <authorList>
            <consortium name="EnsemblPlants"/>
        </authorList>
    </citation>
    <scope>IDENTIFICATION</scope>
</reference>
<proteinExistence type="predicted"/>
<keyword evidence="2" id="KW-1185">Reference proteome</keyword>
<dbReference type="Proteomes" id="UP001732700">
    <property type="component" value="Unassembled WGS sequence"/>
</dbReference>